<name>A0ABU3QK56_9ACTN</name>
<dbReference type="Proteomes" id="UP001250181">
    <property type="component" value="Unassembled WGS sequence"/>
</dbReference>
<dbReference type="SUPFAM" id="SSF47413">
    <property type="entry name" value="lambda repressor-like DNA-binding domains"/>
    <property type="match status" value="1"/>
</dbReference>
<evidence type="ECO:0000313" key="3">
    <source>
        <dbReference type="Proteomes" id="UP001250181"/>
    </source>
</evidence>
<evidence type="ECO:0000313" key="2">
    <source>
        <dbReference type="EMBL" id="MDT9683140.1"/>
    </source>
</evidence>
<dbReference type="InterPro" id="IPR001387">
    <property type="entry name" value="Cro/C1-type_HTH"/>
</dbReference>
<dbReference type="Pfam" id="PF13560">
    <property type="entry name" value="HTH_31"/>
    <property type="match status" value="1"/>
</dbReference>
<dbReference type="EMBL" id="JAWCTQ010000014">
    <property type="protein sequence ID" value="MDT9683140.1"/>
    <property type="molecule type" value="Genomic_DNA"/>
</dbReference>
<keyword evidence="3" id="KW-1185">Reference proteome</keyword>
<dbReference type="CDD" id="cd00093">
    <property type="entry name" value="HTH_XRE"/>
    <property type="match status" value="1"/>
</dbReference>
<protein>
    <submittedName>
        <fullName evidence="2">Transcriptional regulator</fullName>
    </submittedName>
</protein>
<organism evidence="2 3">
    <name type="scientific">Streptomyces tamarix</name>
    <dbReference type="NCBI Taxonomy" id="3078565"/>
    <lineage>
        <taxon>Bacteria</taxon>
        <taxon>Bacillati</taxon>
        <taxon>Actinomycetota</taxon>
        <taxon>Actinomycetes</taxon>
        <taxon>Kitasatosporales</taxon>
        <taxon>Streptomycetaceae</taxon>
        <taxon>Streptomyces</taxon>
    </lineage>
</organism>
<gene>
    <name evidence="2" type="ORF">RND61_13810</name>
</gene>
<accession>A0ABU3QK56</accession>
<dbReference type="RefSeq" id="WP_315878216.1">
    <property type="nucleotide sequence ID" value="NZ_JAWCTQ010000014.1"/>
</dbReference>
<evidence type="ECO:0000259" key="1">
    <source>
        <dbReference type="PROSITE" id="PS50943"/>
    </source>
</evidence>
<feature type="domain" description="HTH cro/C1-type" evidence="1">
    <location>
        <begin position="13"/>
        <end position="69"/>
    </location>
</feature>
<sequence length="410" mass="44533">MDIPDDLTIGERVRLLRDSRGMSREVLAGMCGRGPDWLKKIESGERTLDSNAMILRLAAALQLRDASAITGTGDVRQPVPLGRLHHPSVTAVWDAVMTRPLAVARLTGPVDVPKLQARVDQAWRLWHSSSRNRTTVGGLLPALIREAEAAARSTDGSDRRRVLVALSDVYRLTGQATAYIAPAELAWVVADRALTAAQDADDPAAIAAAAWNMGNILRETSYPEEALRVVTDAADLLRPHLDGAPDDWTGIYGALQLHAAVTAARAADGNTAWRYWRQGDQVAKSLPPAYVHPSTVFGRANVDFHEISVAVDLRTSGQALSLADDIDPDTMPSVERRARLWVEVARGHLQRGDRTAALHVMQLAHRVGAETVAYTPSARSAVAQLWREAPRAMRQEAAQLAERIGVREAG</sequence>
<comment type="caution">
    <text evidence="2">The sequence shown here is derived from an EMBL/GenBank/DDBJ whole genome shotgun (WGS) entry which is preliminary data.</text>
</comment>
<dbReference type="InterPro" id="IPR010982">
    <property type="entry name" value="Lambda_DNA-bd_dom_sf"/>
</dbReference>
<reference evidence="2 3" key="1">
    <citation type="submission" date="2023-09" db="EMBL/GenBank/DDBJ databases">
        <title>Streptomyces sp. nov.: A antagonism against Alternaria gaisen Producing Streptochlin, Isolated from Tamarix root soil.</title>
        <authorList>
            <person name="Chen Y."/>
        </authorList>
    </citation>
    <scope>NUCLEOTIDE SEQUENCE [LARGE SCALE GENOMIC DNA]</scope>
    <source>
        <strain evidence="2 3">TRM76323</strain>
    </source>
</reference>
<dbReference type="Gene3D" id="1.10.260.40">
    <property type="entry name" value="lambda repressor-like DNA-binding domains"/>
    <property type="match status" value="1"/>
</dbReference>
<dbReference type="PROSITE" id="PS50943">
    <property type="entry name" value="HTH_CROC1"/>
    <property type="match status" value="1"/>
</dbReference>
<proteinExistence type="predicted"/>